<dbReference type="Gene3D" id="3.30.70.560">
    <property type="entry name" value="7,8-Dihydro-6-hydroxymethylpterin-pyrophosphokinase HPPK"/>
    <property type="match status" value="1"/>
</dbReference>
<dbReference type="Proteomes" id="UP000215559">
    <property type="component" value="Unassembled WGS sequence"/>
</dbReference>
<evidence type="ECO:0000259" key="8">
    <source>
        <dbReference type="PROSITE" id="PS00794"/>
    </source>
</evidence>
<dbReference type="GO" id="GO:0003848">
    <property type="term" value="F:2-amino-4-hydroxy-6-hydroxymethyldihydropteridine diphosphokinase activity"/>
    <property type="evidence" value="ECO:0007669"/>
    <property type="project" value="UniProtKB-EC"/>
</dbReference>
<name>A0A235BWS3_UNCW3</name>
<comment type="pathway">
    <text evidence="1">Cofactor biosynthesis; tetrahydrofolate biosynthesis; 2-amino-4-hydroxy-6-hydroxymethyl-7,8-dihydropteridine diphosphate from 7,8-dihydroneopterin triphosphate: step 4/4.</text>
</comment>
<evidence type="ECO:0000313" key="10">
    <source>
        <dbReference type="Proteomes" id="UP000215559"/>
    </source>
</evidence>
<dbReference type="AlphaFoldDB" id="A0A235BWS3"/>
<accession>A0A235BWS3</accession>
<gene>
    <name evidence="9" type="primary">folK</name>
    <name evidence="9" type="ORF">CH330_02020</name>
</gene>
<evidence type="ECO:0000256" key="6">
    <source>
        <dbReference type="ARBA" id="ARBA00022840"/>
    </source>
</evidence>
<feature type="domain" description="7,8-dihydro-6-hydroxymethylpterin-pyrophosphokinase" evidence="8">
    <location>
        <begin position="85"/>
        <end position="96"/>
    </location>
</feature>
<comment type="caution">
    <text evidence="9">The sequence shown here is derived from an EMBL/GenBank/DDBJ whole genome shotgun (WGS) entry which is preliminary data.</text>
</comment>
<dbReference type="GO" id="GO:0046654">
    <property type="term" value="P:tetrahydrofolate biosynthetic process"/>
    <property type="evidence" value="ECO:0007669"/>
    <property type="project" value="UniProtKB-UniPathway"/>
</dbReference>
<dbReference type="EMBL" id="NOZP01000040">
    <property type="protein sequence ID" value="OYD16701.1"/>
    <property type="molecule type" value="Genomic_DNA"/>
</dbReference>
<dbReference type="PANTHER" id="PTHR43071:SF1">
    <property type="entry name" value="2-AMINO-4-HYDROXY-6-HYDROXYMETHYLDIHYDROPTERIDINE PYROPHOSPHOKINASE"/>
    <property type="match status" value="1"/>
</dbReference>
<organism evidence="9 10">
    <name type="scientific">candidate division WOR-3 bacterium JGI_Cruoil_03_51_56</name>
    <dbReference type="NCBI Taxonomy" id="1973747"/>
    <lineage>
        <taxon>Bacteria</taxon>
        <taxon>Bacteria division WOR-3</taxon>
    </lineage>
</organism>
<dbReference type="GO" id="GO:0016301">
    <property type="term" value="F:kinase activity"/>
    <property type="evidence" value="ECO:0007669"/>
    <property type="project" value="UniProtKB-KW"/>
</dbReference>
<dbReference type="PANTHER" id="PTHR43071">
    <property type="entry name" value="2-AMINO-4-HYDROXY-6-HYDROXYMETHYLDIHYDROPTERIDINE PYROPHOSPHOKINASE"/>
    <property type="match status" value="1"/>
</dbReference>
<dbReference type="GO" id="GO:0046656">
    <property type="term" value="P:folic acid biosynthetic process"/>
    <property type="evidence" value="ECO:0007669"/>
    <property type="project" value="UniProtKB-KW"/>
</dbReference>
<keyword evidence="5 9" id="KW-0418">Kinase</keyword>
<dbReference type="NCBIfam" id="TIGR01498">
    <property type="entry name" value="folK"/>
    <property type="match status" value="1"/>
</dbReference>
<dbReference type="GO" id="GO:0005524">
    <property type="term" value="F:ATP binding"/>
    <property type="evidence" value="ECO:0007669"/>
    <property type="project" value="UniProtKB-KW"/>
</dbReference>
<dbReference type="InterPro" id="IPR035907">
    <property type="entry name" value="Hppk_sf"/>
</dbReference>
<evidence type="ECO:0000313" key="9">
    <source>
        <dbReference type="EMBL" id="OYD16701.1"/>
    </source>
</evidence>
<dbReference type="EC" id="2.7.6.3" evidence="2"/>
<protein>
    <recommendedName>
        <fullName evidence="2">2-amino-4-hydroxy-6-hydroxymethyldihydropteridine diphosphokinase</fullName>
        <ecNumber evidence="2">2.7.6.3</ecNumber>
    </recommendedName>
</protein>
<keyword evidence="7" id="KW-0289">Folate biosynthesis</keyword>
<proteinExistence type="predicted"/>
<evidence type="ECO:0000256" key="7">
    <source>
        <dbReference type="ARBA" id="ARBA00022909"/>
    </source>
</evidence>
<evidence type="ECO:0000256" key="5">
    <source>
        <dbReference type="ARBA" id="ARBA00022777"/>
    </source>
</evidence>
<evidence type="ECO:0000256" key="2">
    <source>
        <dbReference type="ARBA" id="ARBA00013253"/>
    </source>
</evidence>
<dbReference type="InterPro" id="IPR000550">
    <property type="entry name" value="Hppk"/>
</dbReference>
<keyword evidence="3" id="KW-0808">Transferase</keyword>
<dbReference type="Pfam" id="PF01288">
    <property type="entry name" value="HPPK"/>
    <property type="match status" value="1"/>
</dbReference>
<keyword evidence="6" id="KW-0067">ATP-binding</keyword>
<sequence>MSQVFLGLGSNLGNRLANLEKAVAGIGRFGAVRRSSWYETEPVGLAGAGRFLNGVVSLETNQGPFVLLDNLVGIEQGLGRDPKRKDGSRTIDIDILLYGQQVISNSRLVIPHPRMHQRAFVLVPLVELAPDTVHPLLGVTVLSLLQSVETREVKVYTES</sequence>
<evidence type="ECO:0000256" key="3">
    <source>
        <dbReference type="ARBA" id="ARBA00022679"/>
    </source>
</evidence>
<dbReference type="UniPathway" id="UPA00077">
    <property type="reaction ID" value="UER00155"/>
</dbReference>
<evidence type="ECO:0000256" key="1">
    <source>
        <dbReference type="ARBA" id="ARBA00005051"/>
    </source>
</evidence>
<dbReference type="PROSITE" id="PS00794">
    <property type="entry name" value="HPPK"/>
    <property type="match status" value="1"/>
</dbReference>
<dbReference type="SUPFAM" id="SSF55083">
    <property type="entry name" value="6-hydroxymethyl-7,8-dihydropterin pyrophosphokinase, HPPK"/>
    <property type="match status" value="1"/>
</dbReference>
<reference evidence="9 10" key="1">
    <citation type="submission" date="2017-07" db="EMBL/GenBank/DDBJ databases">
        <title>Recovery of genomes from metagenomes via a dereplication, aggregation, and scoring strategy.</title>
        <authorList>
            <person name="Sieber C.M."/>
            <person name="Probst A.J."/>
            <person name="Sharrar A."/>
            <person name="Thomas B.C."/>
            <person name="Hess M."/>
            <person name="Tringe S.G."/>
            <person name="Banfield J.F."/>
        </authorList>
    </citation>
    <scope>NUCLEOTIDE SEQUENCE [LARGE SCALE GENOMIC DNA]</scope>
    <source>
        <strain evidence="9">JGI_Cruoil_03_51_56</strain>
    </source>
</reference>
<keyword evidence="4" id="KW-0547">Nucleotide-binding</keyword>
<dbReference type="CDD" id="cd00483">
    <property type="entry name" value="HPPK"/>
    <property type="match status" value="1"/>
</dbReference>
<evidence type="ECO:0000256" key="4">
    <source>
        <dbReference type="ARBA" id="ARBA00022741"/>
    </source>
</evidence>